<dbReference type="Pfam" id="PF00912">
    <property type="entry name" value="Transgly"/>
    <property type="match status" value="1"/>
</dbReference>
<dbReference type="InterPro" id="IPR012338">
    <property type="entry name" value="Beta-lactam/transpept-like"/>
</dbReference>
<keyword evidence="3" id="KW-0328">Glycosyltransferase</keyword>
<evidence type="ECO:0000256" key="2">
    <source>
        <dbReference type="ARBA" id="ARBA00022670"/>
    </source>
</evidence>
<accession>A0ABT9D6I5</accession>
<dbReference type="InterPro" id="IPR001264">
    <property type="entry name" value="Glyco_trans_51"/>
</dbReference>
<evidence type="ECO:0000256" key="9">
    <source>
        <dbReference type="SAM" id="MobiDB-lite"/>
    </source>
</evidence>
<feature type="compositionally biased region" description="Pro residues" evidence="9">
    <location>
        <begin position="808"/>
        <end position="817"/>
    </location>
</feature>
<evidence type="ECO:0000256" key="1">
    <source>
        <dbReference type="ARBA" id="ARBA00022645"/>
    </source>
</evidence>
<evidence type="ECO:0000259" key="10">
    <source>
        <dbReference type="PROSITE" id="PS51178"/>
    </source>
</evidence>
<dbReference type="CDD" id="cd06577">
    <property type="entry name" value="PASTA_pknB"/>
    <property type="match status" value="1"/>
</dbReference>
<comment type="caution">
    <text evidence="11">The sequence shown here is derived from an EMBL/GenBank/DDBJ whole genome shotgun (WGS) entry which is preliminary data.</text>
</comment>
<keyword evidence="12" id="KW-1185">Reference proteome</keyword>
<evidence type="ECO:0000256" key="7">
    <source>
        <dbReference type="ARBA" id="ARBA00034000"/>
    </source>
</evidence>
<protein>
    <submittedName>
        <fullName evidence="11">Penicillin-binding protein</fullName>
    </submittedName>
</protein>
<dbReference type="SMART" id="SM00740">
    <property type="entry name" value="PASTA"/>
    <property type="match status" value="1"/>
</dbReference>
<gene>
    <name evidence="11" type="ORF">Q6348_04370</name>
</gene>
<dbReference type="InterPro" id="IPR036950">
    <property type="entry name" value="PBP_transglycosylase"/>
</dbReference>
<feature type="domain" description="PASTA" evidence="10">
    <location>
        <begin position="711"/>
        <end position="777"/>
    </location>
</feature>
<organism evidence="11 12">
    <name type="scientific">Actinotalea lenta</name>
    <dbReference type="NCBI Taxonomy" id="3064654"/>
    <lineage>
        <taxon>Bacteria</taxon>
        <taxon>Bacillati</taxon>
        <taxon>Actinomycetota</taxon>
        <taxon>Actinomycetes</taxon>
        <taxon>Micrococcales</taxon>
        <taxon>Cellulomonadaceae</taxon>
        <taxon>Actinotalea</taxon>
    </lineage>
</organism>
<dbReference type="InterPro" id="IPR050396">
    <property type="entry name" value="Glycosyltr_51/Transpeptidase"/>
</dbReference>
<dbReference type="InterPro" id="IPR001460">
    <property type="entry name" value="PCN-bd_Tpept"/>
</dbReference>
<dbReference type="InterPro" id="IPR005543">
    <property type="entry name" value="PASTA_dom"/>
</dbReference>
<feature type="compositionally biased region" description="Pro residues" evidence="9">
    <location>
        <begin position="780"/>
        <end position="796"/>
    </location>
</feature>
<dbReference type="Gene3D" id="3.30.10.20">
    <property type="match status" value="1"/>
</dbReference>
<dbReference type="Gene3D" id="1.10.3810.10">
    <property type="entry name" value="Biosynthetic peptidoglycan transglycosylase-like"/>
    <property type="match status" value="1"/>
</dbReference>
<evidence type="ECO:0000313" key="12">
    <source>
        <dbReference type="Proteomes" id="UP001232536"/>
    </source>
</evidence>
<dbReference type="Pfam" id="PF00905">
    <property type="entry name" value="Transpeptidase"/>
    <property type="match status" value="1"/>
</dbReference>
<evidence type="ECO:0000256" key="5">
    <source>
        <dbReference type="ARBA" id="ARBA00022801"/>
    </source>
</evidence>
<keyword evidence="5" id="KW-0378">Hydrolase</keyword>
<keyword evidence="4" id="KW-0808">Transferase</keyword>
<dbReference type="Pfam" id="PF03793">
    <property type="entry name" value="PASTA"/>
    <property type="match status" value="1"/>
</dbReference>
<dbReference type="EMBL" id="JAUQYP010000001">
    <property type="protein sequence ID" value="MDO8106426.1"/>
    <property type="molecule type" value="Genomic_DNA"/>
</dbReference>
<evidence type="ECO:0000256" key="8">
    <source>
        <dbReference type="ARBA" id="ARBA00049902"/>
    </source>
</evidence>
<evidence type="ECO:0000256" key="4">
    <source>
        <dbReference type="ARBA" id="ARBA00022679"/>
    </source>
</evidence>
<sequence>MPSRRPASARQVNALQAVGLLLAFLLVATVGGVLSAGLFMPAVASTSALTKTSVGMFDNLPDELALPKLSQKSFIYAADGTLLATFYSQNRIVVPLADIALPMQHAVIDVEDRRFYDHGAVDLAGMARALVKNQLTDSNQGASTLTQQYVKNMLIQAANQIDDPVARAKAINDARDATGVEGYARKLREAKLAVTLEKKLSKDDILQGYLNIAQFGASVYGVEAAARHYFGVPAKDLDYLQAATIAGITRSPILYDPERNPKKSQERRNVVLAAMLREKDITQQQYDQGRATPIEKTLNIGKDRQGCVTADDSVPGSAYFCDYVTKIIAQDPVFGDTKAKRNNLLYTGGLSITTTLDPTMQGLADAAVKGAVPPEDPSGVGVAMSVVEPGTGKIKAMAQNRAFDPSPEPPAGHTAVNYNTDQAYGGSSGFPPGSTFKPFTLLEWFKEGHSLQEVVAGSPRTYPMSDFHASCTGFGGKPWKLGNAERSPAYMTVQDATKNSVNNAFADMATKLDLCKVFQGAEELGVHKGDGGKLGIYPSNVIGTDSVAPLTMAAAFAAFSADGTFCSPIAIESVKDRTGKSLPVPDAGCHQAISPELAHAMAYGLSKVWSGTARNVQPLPDRRPASGKTGTTSANEDTWFVGFTRQLCSAVWVGYPNSFTPMHDVTINGVFRRYVYGSTIAAPAWRAFMAPASQGMPVEQFPAPPSSMVYGVQVTVPRILGMSPDAATKTLEAAGFHVKVDAATIYSSYPAGTVAAASPGPGARVTRGSVVTLTVSQGAAPPPPPPPSPSPSPTPTDKPGHGGGKDQTPPPGQTTGG</sequence>
<dbReference type="PANTHER" id="PTHR32282">
    <property type="entry name" value="BINDING PROTEIN TRANSPEPTIDASE, PUTATIVE-RELATED"/>
    <property type="match status" value="1"/>
</dbReference>
<feature type="region of interest" description="Disordered" evidence="9">
    <location>
        <begin position="774"/>
        <end position="817"/>
    </location>
</feature>
<comment type="catalytic activity">
    <reaction evidence="8">
        <text>[GlcNAc-(1-&gt;4)-Mur2Ac(oyl-L-Ala-gamma-D-Glu-L-Lys-D-Ala-D-Ala)](n)-di-trans,octa-cis-undecaprenyl diphosphate + beta-D-GlcNAc-(1-&gt;4)-Mur2Ac(oyl-L-Ala-gamma-D-Glu-L-Lys-D-Ala-D-Ala)-di-trans,octa-cis-undecaprenyl diphosphate = [GlcNAc-(1-&gt;4)-Mur2Ac(oyl-L-Ala-gamma-D-Glu-L-Lys-D-Ala-D-Ala)](n+1)-di-trans,octa-cis-undecaprenyl diphosphate + di-trans,octa-cis-undecaprenyl diphosphate + H(+)</text>
        <dbReference type="Rhea" id="RHEA:23708"/>
        <dbReference type="Rhea" id="RHEA-COMP:9602"/>
        <dbReference type="Rhea" id="RHEA-COMP:9603"/>
        <dbReference type="ChEBI" id="CHEBI:15378"/>
        <dbReference type="ChEBI" id="CHEBI:58405"/>
        <dbReference type="ChEBI" id="CHEBI:60033"/>
        <dbReference type="ChEBI" id="CHEBI:78435"/>
        <dbReference type="EC" id="2.4.99.28"/>
    </reaction>
</comment>
<dbReference type="Gene3D" id="3.40.710.10">
    <property type="entry name" value="DD-peptidase/beta-lactamase superfamily"/>
    <property type="match status" value="1"/>
</dbReference>
<dbReference type="PROSITE" id="PS51178">
    <property type="entry name" value="PASTA"/>
    <property type="match status" value="1"/>
</dbReference>
<dbReference type="RefSeq" id="WP_304600085.1">
    <property type="nucleotide sequence ID" value="NZ_JAUQYO010000001.1"/>
</dbReference>
<dbReference type="InterPro" id="IPR023346">
    <property type="entry name" value="Lysozyme-like_dom_sf"/>
</dbReference>
<dbReference type="SUPFAM" id="SSF53955">
    <property type="entry name" value="Lysozyme-like"/>
    <property type="match status" value="1"/>
</dbReference>
<evidence type="ECO:0000313" key="11">
    <source>
        <dbReference type="EMBL" id="MDO8106426.1"/>
    </source>
</evidence>
<keyword evidence="6" id="KW-0511">Multifunctional enzyme</keyword>
<keyword evidence="1" id="KW-0121">Carboxypeptidase</keyword>
<comment type="catalytic activity">
    <reaction evidence="7">
        <text>Preferential cleavage: (Ac)2-L-Lys-D-Ala-|-D-Ala. Also transpeptidation of peptidyl-alanyl moieties that are N-acyl substituents of D-alanine.</text>
        <dbReference type="EC" id="3.4.16.4"/>
    </reaction>
</comment>
<keyword evidence="2" id="KW-0645">Protease</keyword>
<dbReference type="Proteomes" id="UP001232536">
    <property type="component" value="Unassembled WGS sequence"/>
</dbReference>
<dbReference type="SUPFAM" id="SSF56601">
    <property type="entry name" value="beta-lactamase/transpeptidase-like"/>
    <property type="match status" value="1"/>
</dbReference>
<reference evidence="11 12" key="1">
    <citation type="submission" date="2023-07" db="EMBL/GenBank/DDBJ databases">
        <title>Description of novel actinomycetes strains, isolated from tidal flat sediment.</title>
        <authorList>
            <person name="Lu C."/>
        </authorList>
    </citation>
    <scope>NUCLEOTIDE SEQUENCE [LARGE SCALE GENOMIC DNA]</scope>
    <source>
        <strain evidence="11 12">SYSU T00b441</strain>
    </source>
</reference>
<dbReference type="PANTHER" id="PTHR32282:SF33">
    <property type="entry name" value="PEPTIDOGLYCAN GLYCOSYLTRANSFERASE"/>
    <property type="match status" value="1"/>
</dbReference>
<evidence type="ECO:0000256" key="6">
    <source>
        <dbReference type="ARBA" id="ARBA00023268"/>
    </source>
</evidence>
<proteinExistence type="predicted"/>
<name>A0ABT9D6I5_9CELL</name>
<evidence type="ECO:0000256" key="3">
    <source>
        <dbReference type="ARBA" id="ARBA00022676"/>
    </source>
</evidence>